<keyword evidence="3 5" id="KW-1133">Transmembrane helix</keyword>
<dbReference type="PANTHER" id="PTHR20952">
    <property type="entry name" value="ADP-RIBOSYLATION-LIKE FACTOR 6-INTERACTING PROTEIN"/>
    <property type="match status" value="1"/>
</dbReference>
<gene>
    <name evidence="7" type="ORF">X975_03344</name>
</gene>
<organism evidence="7 8">
    <name type="scientific">Stegodyphus mimosarum</name>
    <name type="common">African social velvet spider</name>
    <dbReference type="NCBI Taxonomy" id="407821"/>
    <lineage>
        <taxon>Eukaryota</taxon>
        <taxon>Metazoa</taxon>
        <taxon>Ecdysozoa</taxon>
        <taxon>Arthropoda</taxon>
        <taxon>Chelicerata</taxon>
        <taxon>Arachnida</taxon>
        <taxon>Araneae</taxon>
        <taxon>Araneomorphae</taxon>
        <taxon>Entelegynae</taxon>
        <taxon>Eresoidea</taxon>
        <taxon>Eresidae</taxon>
        <taxon>Stegodyphus</taxon>
    </lineage>
</organism>
<dbReference type="OrthoDB" id="10029527at2759"/>
<keyword evidence="8" id="KW-1185">Reference proteome</keyword>
<keyword evidence="4 5" id="KW-0472">Membrane</keyword>
<dbReference type="STRING" id="407821.A0A087TTI8"/>
<evidence type="ECO:0000256" key="3">
    <source>
        <dbReference type="ARBA" id="ARBA00022989"/>
    </source>
</evidence>
<evidence type="ECO:0000313" key="7">
    <source>
        <dbReference type="EMBL" id="KFM68427.1"/>
    </source>
</evidence>
<reference evidence="7 8" key="1">
    <citation type="submission" date="2013-11" db="EMBL/GenBank/DDBJ databases">
        <title>Genome sequencing of Stegodyphus mimosarum.</title>
        <authorList>
            <person name="Bechsgaard J."/>
        </authorList>
    </citation>
    <scope>NUCLEOTIDE SEQUENCE [LARGE SCALE GENOMIC DNA]</scope>
</reference>
<protein>
    <submittedName>
        <fullName evidence="7">Protein FAM134C</fullName>
    </submittedName>
</protein>
<dbReference type="GO" id="GO:0005783">
    <property type="term" value="C:endoplasmic reticulum"/>
    <property type="evidence" value="ECO:0007669"/>
    <property type="project" value="UniProtKB-ARBA"/>
</dbReference>
<feature type="transmembrane region" description="Helical" evidence="5">
    <location>
        <begin position="89"/>
        <end position="107"/>
    </location>
</feature>
<comment type="subcellular location">
    <subcellularLocation>
        <location evidence="1">Membrane</location>
        <topology evidence="1">Multi-pass membrane protein</topology>
    </subcellularLocation>
</comment>
<dbReference type="PANTHER" id="PTHR20952:SF4">
    <property type="entry name" value="RETICULOPHAGY REGULATOR 2"/>
    <property type="match status" value="1"/>
</dbReference>
<feature type="transmembrane region" description="Helical" evidence="5">
    <location>
        <begin position="66"/>
        <end position="83"/>
    </location>
</feature>
<evidence type="ECO:0000256" key="1">
    <source>
        <dbReference type="ARBA" id="ARBA00004141"/>
    </source>
</evidence>
<name>A0A087TTI8_STEMI</name>
<dbReference type="Pfam" id="PF24456">
    <property type="entry name" value="RHD_RETREG1-3"/>
    <property type="match status" value="1"/>
</dbReference>
<dbReference type="OMA" id="LYRTWIN"/>
<evidence type="ECO:0000256" key="5">
    <source>
        <dbReference type="SAM" id="Phobius"/>
    </source>
</evidence>
<dbReference type="InterPro" id="IPR057282">
    <property type="entry name" value="RETREG1-3-like_RHD"/>
</dbReference>
<keyword evidence="2 5" id="KW-0812">Transmembrane</keyword>
<feature type="domain" description="RETREG1-3/ARL6IP-like N-terminal reticulon-homology" evidence="6">
    <location>
        <begin position="48"/>
        <end position="125"/>
    </location>
</feature>
<dbReference type="EMBL" id="KK116675">
    <property type="protein sequence ID" value="KFM68427.1"/>
    <property type="molecule type" value="Genomic_DNA"/>
</dbReference>
<feature type="non-terminal residue" evidence="7">
    <location>
        <position position="125"/>
    </location>
</feature>
<dbReference type="Proteomes" id="UP000054359">
    <property type="component" value="Unassembled WGS sequence"/>
</dbReference>
<dbReference type="GO" id="GO:0016020">
    <property type="term" value="C:membrane"/>
    <property type="evidence" value="ECO:0007669"/>
    <property type="project" value="UniProtKB-SubCell"/>
</dbReference>
<accession>A0A087TTI8</accession>
<dbReference type="InterPro" id="IPR052114">
    <property type="entry name" value="ER_autophagy_membrane_reg"/>
</dbReference>
<evidence type="ECO:0000313" key="8">
    <source>
        <dbReference type="Proteomes" id="UP000054359"/>
    </source>
</evidence>
<evidence type="ECO:0000256" key="4">
    <source>
        <dbReference type="ARBA" id="ARBA00023136"/>
    </source>
</evidence>
<evidence type="ECO:0000256" key="2">
    <source>
        <dbReference type="ARBA" id="ARBA00022692"/>
    </source>
</evidence>
<dbReference type="AlphaFoldDB" id="A0A087TTI8"/>
<sequence length="125" mass="14736">MTSVFRTVKKRFDFIAKKVYSLFETQQSISPSPEISKRANVFNSILSPFETYVVSLQSLLIWERPFLSAGAFVTINILYWLIVLWNRRFFSILAIIALVLFLYRTWINQIWPEIRVPPQEGEDTE</sequence>
<proteinExistence type="predicted"/>
<evidence type="ECO:0000259" key="6">
    <source>
        <dbReference type="Pfam" id="PF24456"/>
    </source>
</evidence>